<dbReference type="AlphaFoldDB" id="A0A553NM00"/>
<evidence type="ECO:0000256" key="1">
    <source>
        <dbReference type="SAM" id="MobiDB-lite"/>
    </source>
</evidence>
<reference evidence="2 3" key="1">
    <citation type="journal article" date="2019" name="Sci. Data">
        <title>Hybrid genome assembly and annotation of Danionella translucida.</title>
        <authorList>
            <person name="Kadobianskyi M."/>
            <person name="Schulze L."/>
            <person name="Schuelke M."/>
            <person name="Judkewitz B."/>
        </authorList>
    </citation>
    <scope>NUCLEOTIDE SEQUENCE [LARGE SCALE GENOMIC DNA]</scope>
    <source>
        <strain evidence="2 3">Bolton</strain>
    </source>
</reference>
<protein>
    <submittedName>
        <fullName evidence="2">Uncharacterized protein</fullName>
    </submittedName>
</protein>
<name>A0A553NM00_9TELE</name>
<accession>A0A553NM00</accession>
<dbReference type="EMBL" id="SRMA01026845">
    <property type="protein sequence ID" value="TRY66449.1"/>
    <property type="molecule type" value="Genomic_DNA"/>
</dbReference>
<proteinExistence type="predicted"/>
<gene>
    <name evidence="2" type="ORF">DNTS_031090</name>
</gene>
<evidence type="ECO:0000313" key="3">
    <source>
        <dbReference type="Proteomes" id="UP000316079"/>
    </source>
</evidence>
<evidence type="ECO:0000313" key="2">
    <source>
        <dbReference type="EMBL" id="TRY66449.1"/>
    </source>
</evidence>
<dbReference type="Proteomes" id="UP000316079">
    <property type="component" value="Unassembled WGS sequence"/>
</dbReference>
<sequence length="102" mass="11275">MKAILQSDRFKHLSPGSSSNEQSPHFILDKNKPPAVRGNGTTGVLWELLASCNSHRITLFSSKVCSLAFRFLVLSSLGRQSSFSRGSLIEFLQLTVPRELQA</sequence>
<keyword evidence="3" id="KW-1185">Reference proteome</keyword>
<feature type="region of interest" description="Disordered" evidence="1">
    <location>
        <begin position="1"/>
        <end position="33"/>
    </location>
</feature>
<organism evidence="2 3">
    <name type="scientific">Danionella cerebrum</name>
    <dbReference type="NCBI Taxonomy" id="2873325"/>
    <lineage>
        <taxon>Eukaryota</taxon>
        <taxon>Metazoa</taxon>
        <taxon>Chordata</taxon>
        <taxon>Craniata</taxon>
        <taxon>Vertebrata</taxon>
        <taxon>Euteleostomi</taxon>
        <taxon>Actinopterygii</taxon>
        <taxon>Neopterygii</taxon>
        <taxon>Teleostei</taxon>
        <taxon>Ostariophysi</taxon>
        <taxon>Cypriniformes</taxon>
        <taxon>Danionidae</taxon>
        <taxon>Danioninae</taxon>
        <taxon>Danionella</taxon>
    </lineage>
</organism>
<comment type="caution">
    <text evidence="2">The sequence shown here is derived from an EMBL/GenBank/DDBJ whole genome shotgun (WGS) entry which is preliminary data.</text>
</comment>